<feature type="domain" description="NB-ARC" evidence="1">
    <location>
        <begin position="43"/>
        <end position="122"/>
    </location>
</feature>
<evidence type="ECO:0000313" key="2">
    <source>
        <dbReference type="EMBL" id="KAG6790548.1"/>
    </source>
</evidence>
<sequence length="217" mass="24225">MPPPDNSIAGCDMAGAMIEALADQLVQVVKKPGEYALEFQWVLGTTTISQKIFNNSKQLVDRFVKRVWLSISQIVSEEEIMKTMLKQLDQYVNGLDMAQTLPKIKRLLENKNCLAVMDDAVLKAEMGVEKARIHQPRTLNEEESLASFSKIAFHQMRKQNSILIWNSLEKDLSQFPCALTAKESENSVMASLHLSCDVLPHLSEAISVVLFAVSGGF</sequence>
<dbReference type="GO" id="GO:0043531">
    <property type="term" value="F:ADP binding"/>
    <property type="evidence" value="ECO:0007669"/>
    <property type="project" value="InterPro"/>
</dbReference>
<proteinExistence type="predicted"/>
<keyword evidence="3" id="KW-1185">Reference proteome</keyword>
<protein>
    <recommendedName>
        <fullName evidence="1">NB-ARC domain-containing protein</fullName>
    </recommendedName>
</protein>
<dbReference type="Proteomes" id="UP000886885">
    <property type="component" value="Chromosome 1D"/>
</dbReference>
<gene>
    <name evidence="2" type="ORF">POTOM_006704</name>
</gene>
<dbReference type="AlphaFoldDB" id="A0A8X8ATR5"/>
<dbReference type="OrthoDB" id="1193416at2759"/>
<evidence type="ECO:0000313" key="3">
    <source>
        <dbReference type="Proteomes" id="UP000886885"/>
    </source>
</evidence>
<dbReference type="EMBL" id="JAAWWB010000002">
    <property type="protein sequence ID" value="KAG6790548.1"/>
    <property type="molecule type" value="Genomic_DNA"/>
</dbReference>
<accession>A0A8X8ATR5</accession>
<name>A0A8X8ATR5_POPTO</name>
<organism evidence="2 3">
    <name type="scientific">Populus tomentosa</name>
    <name type="common">Chinese white poplar</name>
    <dbReference type="NCBI Taxonomy" id="118781"/>
    <lineage>
        <taxon>Eukaryota</taxon>
        <taxon>Viridiplantae</taxon>
        <taxon>Streptophyta</taxon>
        <taxon>Embryophyta</taxon>
        <taxon>Tracheophyta</taxon>
        <taxon>Spermatophyta</taxon>
        <taxon>Magnoliopsida</taxon>
        <taxon>eudicotyledons</taxon>
        <taxon>Gunneridae</taxon>
        <taxon>Pentapetalae</taxon>
        <taxon>rosids</taxon>
        <taxon>fabids</taxon>
        <taxon>Malpighiales</taxon>
        <taxon>Salicaceae</taxon>
        <taxon>Saliceae</taxon>
        <taxon>Populus</taxon>
    </lineage>
</organism>
<evidence type="ECO:0000259" key="1">
    <source>
        <dbReference type="Pfam" id="PF00931"/>
    </source>
</evidence>
<reference evidence="2" key="1">
    <citation type="journal article" date="2020" name="bioRxiv">
        <title>Hybrid origin of Populus tomentosa Carr. identified through genome sequencing and phylogenomic analysis.</title>
        <authorList>
            <person name="An X."/>
            <person name="Gao K."/>
            <person name="Chen Z."/>
            <person name="Li J."/>
            <person name="Yang X."/>
            <person name="Yang X."/>
            <person name="Zhou J."/>
            <person name="Guo T."/>
            <person name="Zhao T."/>
            <person name="Huang S."/>
            <person name="Miao D."/>
            <person name="Khan W.U."/>
            <person name="Rao P."/>
            <person name="Ye M."/>
            <person name="Lei B."/>
            <person name="Liao W."/>
            <person name="Wang J."/>
            <person name="Ji L."/>
            <person name="Li Y."/>
            <person name="Guo B."/>
            <person name="Mustafa N.S."/>
            <person name="Li S."/>
            <person name="Yun Q."/>
            <person name="Keller S.R."/>
            <person name="Mao J."/>
            <person name="Zhang R."/>
            <person name="Strauss S.H."/>
        </authorList>
    </citation>
    <scope>NUCLEOTIDE SEQUENCE</scope>
    <source>
        <strain evidence="2">GM15</strain>
        <tissue evidence="2">Leaf</tissue>
    </source>
</reference>
<dbReference type="InterPro" id="IPR002182">
    <property type="entry name" value="NB-ARC"/>
</dbReference>
<comment type="caution">
    <text evidence="2">The sequence shown here is derived from an EMBL/GenBank/DDBJ whole genome shotgun (WGS) entry which is preliminary data.</text>
</comment>
<dbReference type="Pfam" id="PF00931">
    <property type="entry name" value="NB-ARC"/>
    <property type="match status" value="1"/>
</dbReference>